<dbReference type="AlphaFoldDB" id="A0AAV1NB27"/>
<keyword evidence="2" id="KW-1185">Reference proteome</keyword>
<proteinExistence type="predicted"/>
<evidence type="ECO:0000313" key="1">
    <source>
        <dbReference type="EMBL" id="CAK6956352.1"/>
    </source>
</evidence>
<dbReference type="EMBL" id="CAWUFR010000025">
    <property type="protein sequence ID" value="CAK6956352.1"/>
    <property type="molecule type" value="Genomic_DNA"/>
</dbReference>
<organism evidence="1 2">
    <name type="scientific">Scomber scombrus</name>
    <name type="common">Atlantic mackerel</name>
    <name type="synonym">Scomber vernalis</name>
    <dbReference type="NCBI Taxonomy" id="13677"/>
    <lineage>
        <taxon>Eukaryota</taxon>
        <taxon>Metazoa</taxon>
        <taxon>Chordata</taxon>
        <taxon>Craniata</taxon>
        <taxon>Vertebrata</taxon>
        <taxon>Euteleostomi</taxon>
        <taxon>Actinopterygii</taxon>
        <taxon>Neopterygii</taxon>
        <taxon>Teleostei</taxon>
        <taxon>Neoteleostei</taxon>
        <taxon>Acanthomorphata</taxon>
        <taxon>Pelagiaria</taxon>
        <taxon>Scombriformes</taxon>
        <taxon>Scombridae</taxon>
        <taxon>Scomber</taxon>
    </lineage>
</organism>
<evidence type="ECO:0000313" key="2">
    <source>
        <dbReference type="Proteomes" id="UP001314229"/>
    </source>
</evidence>
<gene>
    <name evidence="1" type="ORF">FSCOSCO3_A012497</name>
</gene>
<name>A0AAV1NB27_SCOSC</name>
<protein>
    <submittedName>
        <fullName evidence="1">Uncharacterized protein</fullName>
    </submittedName>
</protein>
<sequence>MDKLKRSCKNKEKENNVESKMLMKAARKINGRDLRYSSFFALTFFQSSTRPLHFHSSAVSPHRLAHRIKPDVLFRSFIVVTVNGS</sequence>
<dbReference type="Proteomes" id="UP001314229">
    <property type="component" value="Unassembled WGS sequence"/>
</dbReference>
<accession>A0AAV1NB27</accession>
<reference evidence="1 2" key="1">
    <citation type="submission" date="2024-01" db="EMBL/GenBank/DDBJ databases">
        <authorList>
            <person name="Alioto T."/>
            <person name="Alioto T."/>
            <person name="Gomez Garrido J."/>
        </authorList>
    </citation>
    <scope>NUCLEOTIDE SEQUENCE [LARGE SCALE GENOMIC DNA]</scope>
</reference>
<comment type="caution">
    <text evidence="1">The sequence shown here is derived from an EMBL/GenBank/DDBJ whole genome shotgun (WGS) entry which is preliminary data.</text>
</comment>